<dbReference type="InterPro" id="IPR001789">
    <property type="entry name" value="Sig_transdc_resp-reg_receiver"/>
</dbReference>
<dbReference type="Gene3D" id="1.10.10.60">
    <property type="entry name" value="Homeodomain-like"/>
    <property type="match status" value="2"/>
</dbReference>
<keyword evidence="3" id="KW-0804">Transcription</keyword>
<evidence type="ECO:0000256" key="4">
    <source>
        <dbReference type="PROSITE-ProRule" id="PRU00169"/>
    </source>
</evidence>
<evidence type="ECO:0000259" key="6">
    <source>
        <dbReference type="PROSITE" id="PS50110"/>
    </source>
</evidence>
<sequence>MSYNLLIVDDEEIAIRGIMKGIQWDKLQYNEIYTALDVEEAQEILRTHQVHVVLSDIDMPIQNGLDLLEWINDNAMNCVTLFLTGHADFKYAQQAVQLSGFKYLLKPIDHSLLQEALEEAYKKADEISSLDSIRSTYDQFFQQWQLERPLLVERFWHDLIHYRQSLASVYLDSAMRNYSIPLQSDSFIQIVFISIEQWKEEWSARDEEIMTYAIKNVAEEFYLANRNGHCIQDGQGVLYLILYEPNIDQQLELENISYQFIAHCREHLHCYLSCYIGDIIPLTSIREGIRNLLSIEKQNVTQSCTVKVEKKLSIKPESSTKASVHFPDWILLIETGKMTQLNYQIDVYFDKLQQDEVGYHDLATFYFGFMNSLMQWLQMKGISSHGILSLQAWEMNDGLLKSSARLKAWTIQICHQVNGSVFAEGKQVSNVVEKVQQYMIAHMEEEFSRERLAEQVYLNPAYLSRLFRRETGLSLTDYLVKYRIAKAKEQLEHSNQRVSDIAMEVGYANFSHFSKLFKKTTGLTPQEYRKKHQKL</sequence>
<organism evidence="7 8">
    <name type="scientific">Candidatus Pristimantibacillus lignocellulolyticus</name>
    <dbReference type="NCBI Taxonomy" id="2994561"/>
    <lineage>
        <taxon>Bacteria</taxon>
        <taxon>Bacillati</taxon>
        <taxon>Bacillota</taxon>
        <taxon>Bacilli</taxon>
        <taxon>Bacillales</taxon>
        <taxon>Paenibacillaceae</taxon>
        <taxon>Candidatus Pristimantibacillus</taxon>
    </lineage>
</organism>
<dbReference type="Proteomes" id="UP001056756">
    <property type="component" value="Chromosome"/>
</dbReference>
<dbReference type="Gene3D" id="3.40.50.2300">
    <property type="match status" value="1"/>
</dbReference>
<accession>A0A9J6Z900</accession>
<keyword evidence="1" id="KW-0805">Transcription regulation</keyword>
<evidence type="ECO:0000256" key="2">
    <source>
        <dbReference type="ARBA" id="ARBA00023125"/>
    </source>
</evidence>
<dbReference type="GO" id="GO:0043565">
    <property type="term" value="F:sequence-specific DNA binding"/>
    <property type="evidence" value="ECO:0007669"/>
    <property type="project" value="InterPro"/>
</dbReference>
<dbReference type="SMART" id="SM00448">
    <property type="entry name" value="REC"/>
    <property type="match status" value="1"/>
</dbReference>
<dbReference type="Pfam" id="PF12833">
    <property type="entry name" value="HTH_18"/>
    <property type="match status" value="1"/>
</dbReference>
<dbReference type="PROSITE" id="PS00041">
    <property type="entry name" value="HTH_ARAC_FAMILY_1"/>
    <property type="match status" value="1"/>
</dbReference>
<evidence type="ECO:0000313" key="7">
    <source>
        <dbReference type="EMBL" id="URN92669.1"/>
    </source>
</evidence>
<dbReference type="SUPFAM" id="SSF52172">
    <property type="entry name" value="CheY-like"/>
    <property type="match status" value="1"/>
</dbReference>
<gene>
    <name evidence="7" type="ORF">NAG76_12480</name>
</gene>
<proteinExistence type="predicted"/>
<dbReference type="EMBL" id="CP097899">
    <property type="protein sequence ID" value="URN92669.1"/>
    <property type="molecule type" value="Genomic_DNA"/>
</dbReference>
<reference evidence="7" key="1">
    <citation type="submission" date="2022-05" db="EMBL/GenBank/DDBJ databases">
        <title>Novel bacterial taxa in a minimal lignocellulolytic consortium and its capacity to transform plastics disclosed by genome-resolved metagenomics.</title>
        <authorList>
            <person name="Rodriguez C.A.D."/>
            <person name="Diaz-Garcia L."/>
            <person name="Herrera K."/>
            <person name="Tarazona N.A."/>
            <person name="Sproer C."/>
            <person name="Overmann J."/>
            <person name="Jimenez D.J."/>
        </authorList>
    </citation>
    <scope>NUCLEOTIDE SEQUENCE</scope>
    <source>
        <strain evidence="7">MAG5</strain>
    </source>
</reference>
<dbReference type="SMART" id="SM00342">
    <property type="entry name" value="HTH_ARAC"/>
    <property type="match status" value="1"/>
</dbReference>
<dbReference type="PROSITE" id="PS50110">
    <property type="entry name" value="RESPONSE_REGULATORY"/>
    <property type="match status" value="1"/>
</dbReference>
<dbReference type="KEGG" id="plig:NAG76_12480"/>
<feature type="domain" description="Response regulatory" evidence="6">
    <location>
        <begin position="4"/>
        <end position="121"/>
    </location>
</feature>
<dbReference type="PROSITE" id="PS01124">
    <property type="entry name" value="HTH_ARAC_FAMILY_2"/>
    <property type="match status" value="1"/>
</dbReference>
<evidence type="ECO:0000259" key="5">
    <source>
        <dbReference type="PROSITE" id="PS01124"/>
    </source>
</evidence>
<dbReference type="InterPro" id="IPR018060">
    <property type="entry name" value="HTH_AraC"/>
</dbReference>
<dbReference type="PRINTS" id="PR00032">
    <property type="entry name" value="HTHARAC"/>
</dbReference>
<dbReference type="AlphaFoldDB" id="A0A9J6Z900"/>
<dbReference type="InterPro" id="IPR020449">
    <property type="entry name" value="Tscrpt_reg_AraC-type_HTH"/>
</dbReference>
<dbReference type="Pfam" id="PF00072">
    <property type="entry name" value="Response_reg"/>
    <property type="match status" value="1"/>
</dbReference>
<name>A0A9J6Z900_9BACL</name>
<dbReference type="GO" id="GO:0003700">
    <property type="term" value="F:DNA-binding transcription factor activity"/>
    <property type="evidence" value="ECO:0007669"/>
    <property type="project" value="InterPro"/>
</dbReference>
<dbReference type="InterPro" id="IPR011006">
    <property type="entry name" value="CheY-like_superfamily"/>
</dbReference>
<evidence type="ECO:0000313" key="8">
    <source>
        <dbReference type="Proteomes" id="UP001056756"/>
    </source>
</evidence>
<dbReference type="SUPFAM" id="SSF46689">
    <property type="entry name" value="Homeodomain-like"/>
    <property type="match status" value="2"/>
</dbReference>
<keyword evidence="4" id="KW-0597">Phosphoprotein</keyword>
<dbReference type="InterPro" id="IPR018062">
    <property type="entry name" value="HTH_AraC-typ_CS"/>
</dbReference>
<feature type="modified residue" description="4-aspartylphosphate" evidence="4">
    <location>
        <position position="56"/>
    </location>
</feature>
<dbReference type="PANTHER" id="PTHR43280:SF28">
    <property type="entry name" value="HTH-TYPE TRANSCRIPTIONAL ACTIVATOR RHAS"/>
    <property type="match status" value="1"/>
</dbReference>
<evidence type="ECO:0000256" key="3">
    <source>
        <dbReference type="ARBA" id="ARBA00023163"/>
    </source>
</evidence>
<dbReference type="PANTHER" id="PTHR43280">
    <property type="entry name" value="ARAC-FAMILY TRANSCRIPTIONAL REGULATOR"/>
    <property type="match status" value="1"/>
</dbReference>
<feature type="domain" description="HTH araC/xylS-type" evidence="5">
    <location>
        <begin position="433"/>
        <end position="531"/>
    </location>
</feature>
<dbReference type="InterPro" id="IPR009057">
    <property type="entry name" value="Homeodomain-like_sf"/>
</dbReference>
<dbReference type="CDD" id="cd17536">
    <property type="entry name" value="REC_YesN-like"/>
    <property type="match status" value="1"/>
</dbReference>
<protein>
    <submittedName>
        <fullName evidence="7">Helix-turn-helix domain-containing protein</fullName>
    </submittedName>
</protein>
<keyword evidence="2" id="KW-0238">DNA-binding</keyword>
<dbReference type="GO" id="GO:0000160">
    <property type="term" value="P:phosphorelay signal transduction system"/>
    <property type="evidence" value="ECO:0007669"/>
    <property type="project" value="InterPro"/>
</dbReference>
<evidence type="ECO:0000256" key="1">
    <source>
        <dbReference type="ARBA" id="ARBA00023015"/>
    </source>
</evidence>